<reference evidence="1" key="1">
    <citation type="journal article" date="2014" name="Int. J. Syst. Evol. Microbiol.">
        <title>Complete genome sequence of Corynebacterium casei LMG S-19264T (=DSM 44701T), isolated from a smear-ripened cheese.</title>
        <authorList>
            <consortium name="US DOE Joint Genome Institute (JGI-PGF)"/>
            <person name="Walter F."/>
            <person name="Albersmeier A."/>
            <person name="Kalinowski J."/>
            <person name="Ruckert C."/>
        </authorList>
    </citation>
    <scope>NUCLEOTIDE SEQUENCE</scope>
    <source>
        <strain evidence="1">CGMCC 1.14984</strain>
    </source>
</reference>
<dbReference type="AlphaFoldDB" id="A0A8J3A5C3"/>
<evidence type="ECO:0000313" key="1">
    <source>
        <dbReference type="EMBL" id="GGI00155.1"/>
    </source>
</evidence>
<dbReference type="Proteomes" id="UP000818603">
    <property type="component" value="Unassembled WGS sequence"/>
</dbReference>
<gene>
    <name evidence="2" type="ORF">FF098_014610</name>
    <name evidence="1" type="ORF">GCM10011355_27780</name>
</gene>
<reference evidence="1" key="3">
    <citation type="submission" date="2020-09" db="EMBL/GenBank/DDBJ databases">
        <authorList>
            <person name="Sun Q."/>
            <person name="Zhou Y."/>
        </authorList>
    </citation>
    <scope>NUCLEOTIDE SEQUENCE</scope>
    <source>
        <strain evidence="1">CGMCC 1.14984</strain>
    </source>
</reference>
<evidence type="ECO:0000313" key="3">
    <source>
        <dbReference type="Proteomes" id="UP000621856"/>
    </source>
</evidence>
<reference evidence="2 4" key="2">
    <citation type="submission" date="2020-02" db="EMBL/GenBank/DDBJ databases">
        <title>Genome sequence of Parvularcula flava strain NH6-79.</title>
        <authorList>
            <person name="Abdul Karim M.H."/>
            <person name="Lam M.Q."/>
            <person name="Chen S.J."/>
            <person name="Yahya A."/>
            <person name="Shahir S."/>
            <person name="Shamsir M.S."/>
            <person name="Chong C.S."/>
        </authorList>
    </citation>
    <scope>NUCLEOTIDE SEQUENCE [LARGE SCALE GENOMIC DNA]</scope>
    <source>
        <strain evidence="2 4">NH6-79</strain>
    </source>
</reference>
<dbReference type="EMBL" id="BMGZ01000003">
    <property type="protein sequence ID" value="GGI00155.1"/>
    <property type="molecule type" value="Genomic_DNA"/>
</dbReference>
<keyword evidence="4" id="KW-1185">Reference proteome</keyword>
<evidence type="ECO:0000313" key="4">
    <source>
        <dbReference type="Proteomes" id="UP000818603"/>
    </source>
</evidence>
<sequence length="144" mass="15984">MTKVYTVKELEWKTAPSPWLGIVAAAAGYSYHIEQFVSDGWVLYMVTATDSHCLQNRLPSEESARAAAQSHYLSRMEEGLVEVDGMKIDPCSDIWENAVHDGYNAMRKSHAGARGQTLSPVDGPEYWVCQAYLDALASLKGQEK</sequence>
<protein>
    <submittedName>
        <fullName evidence="1">Uncharacterized protein</fullName>
    </submittedName>
</protein>
<dbReference type="EMBL" id="VCJR02000003">
    <property type="protein sequence ID" value="NHK29149.1"/>
    <property type="molecule type" value="Genomic_DNA"/>
</dbReference>
<dbReference type="RefSeq" id="WP_155141884.1">
    <property type="nucleotide sequence ID" value="NZ_BMGZ01000003.1"/>
</dbReference>
<accession>A0A8J3A5C3</accession>
<evidence type="ECO:0000313" key="2">
    <source>
        <dbReference type="EMBL" id="NHK29149.1"/>
    </source>
</evidence>
<comment type="caution">
    <text evidence="1">The sequence shown here is derived from an EMBL/GenBank/DDBJ whole genome shotgun (WGS) entry which is preliminary data.</text>
</comment>
<name>A0A8J3A5C3_9PROT</name>
<dbReference type="Proteomes" id="UP000621856">
    <property type="component" value="Unassembled WGS sequence"/>
</dbReference>
<organism evidence="1 3">
    <name type="scientific">Aquisalinus luteolus</name>
    <dbReference type="NCBI Taxonomy" id="1566827"/>
    <lineage>
        <taxon>Bacteria</taxon>
        <taxon>Pseudomonadati</taxon>
        <taxon>Pseudomonadota</taxon>
        <taxon>Alphaproteobacteria</taxon>
        <taxon>Parvularculales</taxon>
        <taxon>Parvularculaceae</taxon>
        <taxon>Aquisalinus</taxon>
    </lineage>
</organism>
<proteinExistence type="predicted"/>